<proteinExistence type="predicted"/>
<protein>
    <submittedName>
        <fullName evidence="2">RRM domain-containing protein</fullName>
    </submittedName>
</protein>
<dbReference type="Proteomes" id="UP000095286">
    <property type="component" value="Unplaced"/>
</dbReference>
<dbReference type="WBParaSite" id="RSKR_0000279000.1">
    <property type="protein sequence ID" value="RSKR_0000279000.1"/>
    <property type="gene ID" value="RSKR_0000279000"/>
</dbReference>
<sequence length="294" mass="33101">MTTIETPILKAPKEVNAGSNYKTFKDKPSLKLEDTGAVSFELRNNNEGSSGTIQKKCLSETDPTTEVSTGNSTGDGYQTDDSSDDDRNNDPRKMFIGGLSFLTTPEKLREYFSQFGEIAECMVMRDPQTKRARGFGFITFAETEGVDKVLELANHELDNKRIDPKVAFPKKIPQKLIVRTKKVFLGGVSSTSTIEDLRNYFDDFGIVKDAMLMYDKSTQRHRGFGFVTFDDEEVADRVCEIHFHEINAKMVECKKAQPKEIMFPILVNKTKAAMARHPLGMAPEQLLGKDYICH</sequence>
<accession>A0AC35TNY6</accession>
<reference evidence="2" key="1">
    <citation type="submission" date="2016-11" db="UniProtKB">
        <authorList>
            <consortium name="WormBaseParasite"/>
        </authorList>
    </citation>
    <scope>IDENTIFICATION</scope>
    <source>
        <strain evidence="2">KR3021</strain>
    </source>
</reference>
<name>A0AC35TNY6_9BILA</name>
<evidence type="ECO:0000313" key="2">
    <source>
        <dbReference type="WBParaSite" id="RSKR_0000279000.1"/>
    </source>
</evidence>
<evidence type="ECO:0000313" key="1">
    <source>
        <dbReference type="Proteomes" id="UP000095286"/>
    </source>
</evidence>
<organism evidence="1 2">
    <name type="scientific">Rhabditophanes sp. KR3021</name>
    <dbReference type="NCBI Taxonomy" id="114890"/>
    <lineage>
        <taxon>Eukaryota</taxon>
        <taxon>Metazoa</taxon>
        <taxon>Ecdysozoa</taxon>
        <taxon>Nematoda</taxon>
        <taxon>Chromadorea</taxon>
        <taxon>Rhabditida</taxon>
        <taxon>Tylenchina</taxon>
        <taxon>Panagrolaimomorpha</taxon>
        <taxon>Strongyloidoidea</taxon>
        <taxon>Alloionematidae</taxon>
        <taxon>Rhabditophanes</taxon>
    </lineage>
</organism>